<keyword evidence="2" id="KW-0805">Transcription regulation</keyword>
<dbReference type="GO" id="GO:0003700">
    <property type="term" value="F:DNA-binding transcription factor activity"/>
    <property type="evidence" value="ECO:0007669"/>
    <property type="project" value="InterPro"/>
</dbReference>
<dbReference type="SUPFAM" id="SSF53850">
    <property type="entry name" value="Periplasmic binding protein-like II"/>
    <property type="match status" value="1"/>
</dbReference>
<dbReference type="RefSeq" id="WP_117969306.1">
    <property type="nucleotide sequence ID" value="NZ_CAUBDO010000008.1"/>
</dbReference>
<keyword evidence="3" id="KW-0238">DNA-binding</keyword>
<dbReference type="EMBL" id="QSFD01000001">
    <property type="protein sequence ID" value="RHA20805.1"/>
    <property type="molecule type" value="Genomic_DNA"/>
</dbReference>
<evidence type="ECO:0000313" key="6">
    <source>
        <dbReference type="EMBL" id="RHA20805.1"/>
    </source>
</evidence>
<keyword evidence="4" id="KW-0804">Transcription</keyword>
<feature type="domain" description="HTH lysR-type" evidence="5">
    <location>
        <begin position="1"/>
        <end position="58"/>
    </location>
</feature>
<comment type="caution">
    <text evidence="6">The sequence shown here is derived from an EMBL/GenBank/DDBJ whole genome shotgun (WGS) entry which is preliminary data.</text>
</comment>
<dbReference type="InterPro" id="IPR036388">
    <property type="entry name" value="WH-like_DNA-bd_sf"/>
</dbReference>
<dbReference type="InterPro" id="IPR036390">
    <property type="entry name" value="WH_DNA-bd_sf"/>
</dbReference>
<evidence type="ECO:0000256" key="3">
    <source>
        <dbReference type="ARBA" id="ARBA00023125"/>
    </source>
</evidence>
<gene>
    <name evidence="6" type="ORF">DW944_01150</name>
</gene>
<keyword evidence="7" id="KW-1185">Reference proteome</keyword>
<dbReference type="PROSITE" id="PS50931">
    <property type="entry name" value="HTH_LYSR"/>
    <property type="match status" value="1"/>
</dbReference>
<evidence type="ECO:0000256" key="1">
    <source>
        <dbReference type="ARBA" id="ARBA00009437"/>
    </source>
</evidence>
<reference evidence="6 7" key="1">
    <citation type="submission" date="2018-08" db="EMBL/GenBank/DDBJ databases">
        <title>A genome reference for cultivated species of the human gut microbiota.</title>
        <authorList>
            <person name="Zou Y."/>
            <person name="Xue W."/>
            <person name="Luo G."/>
        </authorList>
    </citation>
    <scope>NUCLEOTIDE SEQUENCE [LARGE SCALE GENOMIC DNA]</scope>
    <source>
        <strain evidence="6 7">AM44-11BH</strain>
    </source>
</reference>
<dbReference type="AlphaFoldDB" id="A0A413RDA9"/>
<dbReference type="GO" id="GO:0005829">
    <property type="term" value="C:cytosol"/>
    <property type="evidence" value="ECO:0007669"/>
    <property type="project" value="TreeGrafter"/>
</dbReference>
<evidence type="ECO:0000313" key="7">
    <source>
        <dbReference type="Proteomes" id="UP000284779"/>
    </source>
</evidence>
<dbReference type="Gene3D" id="1.10.10.10">
    <property type="entry name" value="Winged helix-like DNA-binding domain superfamily/Winged helix DNA-binding domain"/>
    <property type="match status" value="1"/>
</dbReference>
<protein>
    <submittedName>
        <fullName evidence="6">LysR family transcriptional regulator</fullName>
    </submittedName>
</protein>
<dbReference type="Pfam" id="PF03466">
    <property type="entry name" value="LysR_substrate"/>
    <property type="match status" value="1"/>
</dbReference>
<dbReference type="Proteomes" id="UP000284779">
    <property type="component" value="Unassembled WGS sequence"/>
</dbReference>
<dbReference type="Gene3D" id="3.40.190.290">
    <property type="match status" value="1"/>
</dbReference>
<dbReference type="InterPro" id="IPR050950">
    <property type="entry name" value="HTH-type_LysR_regulators"/>
</dbReference>
<comment type="similarity">
    <text evidence="1">Belongs to the LysR transcriptional regulatory family.</text>
</comment>
<dbReference type="SUPFAM" id="SSF46785">
    <property type="entry name" value="Winged helix' DNA-binding domain"/>
    <property type="match status" value="1"/>
</dbReference>
<sequence>MNNNEFTYIKEVAKQKSFSKASKALGISQPALSNYIKKLEDRIGVLLFDRSISPIEITEFGKAYLEYAEDVILATDRLNDVMSDLQDLKKGEIKIGSVVCFSTTYLPGPMSVFHKKYPGITFKLTEEKVPEIMNKCLLGDIDIFLTDGRIDGELFDKETLFEERLLMVVPKNLAINEEIGEYQIPIEKLLSDKIDYSSVKTLDISRMKDEEFVLLNEDQHVRRMVDSIFEKAGFTPNVILQTSQTVTGLAMTLANMGISFVTETTIKYNNIKNHAYYYKVGSDKDAVRTMCVAYKKGKYISKACRKFIDTLKEELE</sequence>
<name>A0A413RDA9_9FIRM</name>
<dbReference type="InterPro" id="IPR000847">
    <property type="entry name" value="LysR_HTH_N"/>
</dbReference>
<dbReference type="GO" id="GO:0003677">
    <property type="term" value="F:DNA binding"/>
    <property type="evidence" value="ECO:0007669"/>
    <property type="project" value="UniProtKB-KW"/>
</dbReference>
<evidence type="ECO:0000256" key="4">
    <source>
        <dbReference type="ARBA" id="ARBA00023163"/>
    </source>
</evidence>
<dbReference type="Pfam" id="PF00126">
    <property type="entry name" value="HTH_1"/>
    <property type="match status" value="1"/>
</dbReference>
<dbReference type="PANTHER" id="PTHR30419:SF8">
    <property type="entry name" value="NITROGEN ASSIMILATION TRANSCRIPTIONAL ACTIVATOR-RELATED"/>
    <property type="match status" value="1"/>
</dbReference>
<evidence type="ECO:0000256" key="2">
    <source>
        <dbReference type="ARBA" id="ARBA00023015"/>
    </source>
</evidence>
<organism evidence="6 7">
    <name type="scientific">Eubacterium ventriosum</name>
    <dbReference type="NCBI Taxonomy" id="39496"/>
    <lineage>
        <taxon>Bacteria</taxon>
        <taxon>Bacillati</taxon>
        <taxon>Bacillota</taxon>
        <taxon>Clostridia</taxon>
        <taxon>Eubacteriales</taxon>
        <taxon>Eubacteriaceae</taxon>
        <taxon>Eubacterium</taxon>
    </lineage>
</organism>
<dbReference type="PANTHER" id="PTHR30419">
    <property type="entry name" value="HTH-TYPE TRANSCRIPTIONAL REGULATOR YBHD"/>
    <property type="match status" value="1"/>
</dbReference>
<dbReference type="InterPro" id="IPR005119">
    <property type="entry name" value="LysR_subst-bd"/>
</dbReference>
<accession>A0A413RDA9</accession>
<proteinExistence type="inferred from homology"/>
<evidence type="ECO:0000259" key="5">
    <source>
        <dbReference type="PROSITE" id="PS50931"/>
    </source>
</evidence>
<dbReference type="PRINTS" id="PR00039">
    <property type="entry name" value="HTHLYSR"/>
</dbReference>
<dbReference type="CDD" id="cd05466">
    <property type="entry name" value="PBP2_LTTR_substrate"/>
    <property type="match status" value="1"/>
</dbReference>